<dbReference type="Pfam" id="PF01467">
    <property type="entry name" value="CTP_transf_like"/>
    <property type="match status" value="1"/>
</dbReference>
<dbReference type="GO" id="GO:0005524">
    <property type="term" value="F:ATP binding"/>
    <property type="evidence" value="ECO:0007669"/>
    <property type="project" value="UniProtKB-KW"/>
</dbReference>
<evidence type="ECO:0000256" key="7">
    <source>
        <dbReference type="ARBA" id="ARBA00022741"/>
    </source>
</evidence>
<evidence type="ECO:0000256" key="9">
    <source>
        <dbReference type="ARBA" id="ARBA00023027"/>
    </source>
</evidence>
<name>A0A4R2RZD4_9FIRM</name>
<evidence type="ECO:0000256" key="4">
    <source>
        <dbReference type="ARBA" id="ARBA00022642"/>
    </source>
</evidence>
<dbReference type="CDD" id="cd02165">
    <property type="entry name" value="NMNAT"/>
    <property type="match status" value="1"/>
</dbReference>
<dbReference type="PANTHER" id="PTHR39321:SF3">
    <property type="entry name" value="PHOSPHOPANTETHEINE ADENYLYLTRANSFERASE"/>
    <property type="match status" value="1"/>
</dbReference>
<dbReference type="GO" id="GO:0009435">
    <property type="term" value="P:NAD+ biosynthetic process"/>
    <property type="evidence" value="ECO:0007669"/>
    <property type="project" value="UniProtKB-UniRule"/>
</dbReference>
<keyword evidence="7 11" id="KW-0547">Nucleotide-binding</keyword>
<evidence type="ECO:0000256" key="2">
    <source>
        <dbReference type="ARBA" id="ARBA00005019"/>
    </source>
</evidence>
<reference evidence="13 14" key="1">
    <citation type="submission" date="2019-03" db="EMBL/GenBank/DDBJ databases">
        <title>Genomic Encyclopedia of Type Strains, Phase IV (KMG-IV): sequencing the most valuable type-strain genomes for metagenomic binning, comparative biology and taxonomic classification.</title>
        <authorList>
            <person name="Goeker M."/>
        </authorList>
    </citation>
    <scope>NUCLEOTIDE SEQUENCE [LARGE SCALE GENOMIC DNA]</scope>
    <source>
        <strain evidence="13 14">DSM 11170</strain>
    </source>
</reference>
<keyword evidence="4 11" id="KW-0662">Pyridine nucleotide biosynthesis</keyword>
<dbReference type="EC" id="2.7.7.18" evidence="11"/>
<keyword evidence="8 11" id="KW-0067">ATP-binding</keyword>
<keyword evidence="5 11" id="KW-0808">Transferase</keyword>
<evidence type="ECO:0000256" key="6">
    <source>
        <dbReference type="ARBA" id="ARBA00022695"/>
    </source>
</evidence>
<keyword evidence="6 11" id="KW-0548">Nucleotidyltransferase</keyword>
<dbReference type="NCBIfam" id="TIGR00482">
    <property type="entry name" value="nicotinate (nicotinamide) nucleotide adenylyltransferase"/>
    <property type="match status" value="1"/>
</dbReference>
<dbReference type="NCBIfam" id="NF000840">
    <property type="entry name" value="PRK00071.1-3"/>
    <property type="match status" value="1"/>
</dbReference>
<comment type="pathway">
    <text evidence="2 11">Cofactor biosynthesis; NAD(+) biosynthesis; deamido-NAD(+) from nicotinate D-ribonucleotide: step 1/1.</text>
</comment>
<feature type="domain" description="Cytidyltransferase-like" evidence="12">
    <location>
        <begin position="5"/>
        <end position="173"/>
    </location>
</feature>
<evidence type="ECO:0000256" key="11">
    <source>
        <dbReference type="HAMAP-Rule" id="MF_00244"/>
    </source>
</evidence>
<comment type="catalytic activity">
    <reaction evidence="10 11">
        <text>nicotinate beta-D-ribonucleotide + ATP + H(+) = deamido-NAD(+) + diphosphate</text>
        <dbReference type="Rhea" id="RHEA:22860"/>
        <dbReference type="ChEBI" id="CHEBI:15378"/>
        <dbReference type="ChEBI" id="CHEBI:30616"/>
        <dbReference type="ChEBI" id="CHEBI:33019"/>
        <dbReference type="ChEBI" id="CHEBI:57502"/>
        <dbReference type="ChEBI" id="CHEBI:58437"/>
        <dbReference type="EC" id="2.7.7.18"/>
    </reaction>
</comment>
<keyword evidence="9 11" id="KW-0520">NAD</keyword>
<proteinExistence type="inferred from homology"/>
<dbReference type="AlphaFoldDB" id="A0A4R2RZD4"/>
<evidence type="ECO:0000313" key="14">
    <source>
        <dbReference type="Proteomes" id="UP000294813"/>
    </source>
</evidence>
<organism evidence="13 14">
    <name type="scientific">Heliophilum fasciatum</name>
    <dbReference type="NCBI Taxonomy" id="35700"/>
    <lineage>
        <taxon>Bacteria</taxon>
        <taxon>Bacillati</taxon>
        <taxon>Bacillota</taxon>
        <taxon>Clostridia</taxon>
        <taxon>Eubacteriales</taxon>
        <taxon>Heliobacteriaceae</taxon>
        <taxon>Heliophilum</taxon>
    </lineage>
</organism>
<comment type="function">
    <text evidence="1 11">Catalyzes the reversible adenylation of nicotinate mononucleotide (NaMN) to nicotinic acid adenine dinucleotide (NaAD).</text>
</comment>
<dbReference type="FunFam" id="3.40.50.620:FF:000039">
    <property type="entry name" value="Probable nicotinate-nucleotide adenylyltransferase"/>
    <property type="match status" value="1"/>
</dbReference>
<accession>A0A4R2RZD4</accession>
<dbReference type="NCBIfam" id="TIGR00125">
    <property type="entry name" value="cyt_tran_rel"/>
    <property type="match status" value="1"/>
</dbReference>
<dbReference type="GO" id="GO:0004515">
    <property type="term" value="F:nicotinate-nucleotide adenylyltransferase activity"/>
    <property type="evidence" value="ECO:0007669"/>
    <property type="project" value="UniProtKB-UniRule"/>
</dbReference>
<dbReference type="InterPro" id="IPR004821">
    <property type="entry name" value="Cyt_trans-like"/>
</dbReference>
<dbReference type="OrthoDB" id="5295945at2"/>
<dbReference type="UniPathway" id="UPA00253">
    <property type="reaction ID" value="UER00332"/>
</dbReference>
<dbReference type="Gene3D" id="3.40.50.620">
    <property type="entry name" value="HUPs"/>
    <property type="match status" value="1"/>
</dbReference>
<dbReference type="RefSeq" id="WP_131918297.1">
    <property type="nucleotide sequence ID" value="NZ_JAOQNU010000004.1"/>
</dbReference>
<comment type="similarity">
    <text evidence="3 11">Belongs to the NadD family.</text>
</comment>
<evidence type="ECO:0000256" key="3">
    <source>
        <dbReference type="ARBA" id="ARBA00009014"/>
    </source>
</evidence>
<evidence type="ECO:0000256" key="8">
    <source>
        <dbReference type="ARBA" id="ARBA00022840"/>
    </source>
</evidence>
<evidence type="ECO:0000256" key="10">
    <source>
        <dbReference type="ARBA" id="ARBA00048721"/>
    </source>
</evidence>
<evidence type="ECO:0000256" key="1">
    <source>
        <dbReference type="ARBA" id="ARBA00002324"/>
    </source>
</evidence>
<dbReference type="InterPro" id="IPR005248">
    <property type="entry name" value="NadD/NMNAT"/>
</dbReference>
<dbReference type="Proteomes" id="UP000294813">
    <property type="component" value="Unassembled WGS sequence"/>
</dbReference>
<comment type="caution">
    <text evidence="13">The sequence shown here is derived from an EMBL/GenBank/DDBJ whole genome shotgun (WGS) entry which is preliminary data.</text>
</comment>
<dbReference type="PANTHER" id="PTHR39321">
    <property type="entry name" value="NICOTINATE-NUCLEOTIDE ADENYLYLTRANSFERASE-RELATED"/>
    <property type="match status" value="1"/>
</dbReference>
<evidence type="ECO:0000313" key="13">
    <source>
        <dbReference type="EMBL" id="TCP68247.1"/>
    </source>
</evidence>
<gene>
    <name evidence="11" type="primary">nadD</name>
    <name evidence="13" type="ORF">EDD73_104150</name>
</gene>
<protein>
    <recommendedName>
        <fullName evidence="11">Probable nicotinate-nucleotide adenylyltransferase</fullName>
        <ecNumber evidence="11">2.7.7.18</ecNumber>
    </recommendedName>
    <alternativeName>
        <fullName evidence="11">Deamido-NAD(+) diphosphorylase</fullName>
    </alternativeName>
    <alternativeName>
        <fullName evidence="11">Deamido-NAD(+) pyrophosphorylase</fullName>
    </alternativeName>
    <alternativeName>
        <fullName evidence="11">Nicotinate mononucleotide adenylyltransferase</fullName>
        <shortName evidence="11">NaMN adenylyltransferase</shortName>
    </alternativeName>
</protein>
<dbReference type="HAMAP" id="MF_00244">
    <property type="entry name" value="NaMN_adenylyltr"/>
    <property type="match status" value="1"/>
</dbReference>
<dbReference type="EMBL" id="SLXT01000004">
    <property type="protein sequence ID" value="TCP68247.1"/>
    <property type="molecule type" value="Genomic_DNA"/>
</dbReference>
<evidence type="ECO:0000256" key="5">
    <source>
        <dbReference type="ARBA" id="ARBA00022679"/>
    </source>
</evidence>
<sequence length="199" mass="22781">MRIGIMGGTFDPIHYGHLVTAEAAAEQFQLDTVLFVPAGQPPHKHARKVTDPWRRYYLTELAIQSNPRFCLSSIEIERSGMSYTIDTVRALQESYGPDADLYFITGADALLEIMTWHRIDELIRSCYFIAAYRPGYDPEELHRAIAEWQGRGGRFHLLEVPALAISSTDIRERRRQNRSIKYLLPEPVEQAIIANGDYQ</sequence>
<dbReference type="SUPFAM" id="SSF52374">
    <property type="entry name" value="Nucleotidylyl transferase"/>
    <property type="match status" value="1"/>
</dbReference>
<keyword evidence="14" id="KW-1185">Reference proteome</keyword>
<evidence type="ECO:0000259" key="12">
    <source>
        <dbReference type="Pfam" id="PF01467"/>
    </source>
</evidence>
<dbReference type="InterPro" id="IPR014729">
    <property type="entry name" value="Rossmann-like_a/b/a_fold"/>
</dbReference>